<dbReference type="PANTHER" id="PTHR35802">
    <property type="entry name" value="PROTEASE SYNTHASE AND SPORULATION PROTEIN PAI 2"/>
    <property type="match status" value="1"/>
</dbReference>
<dbReference type="InterPro" id="IPR007396">
    <property type="entry name" value="TR_PAI2-type"/>
</dbReference>
<reference evidence="1 2" key="1">
    <citation type="journal article" date="2017" name="Nat. Microbiol.">
        <title>Natural product diversity associated with the nematode symbionts Photorhabdus and Xenorhabdus.</title>
        <authorList>
            <person name="Tobias N.J."/>
            <person name="Wolff H."/>
            <person name="Djahanschiri B."/>
            <person name="Grundmann F."/>
            <person name="Kronenwerth M."/>
            <person name="Shi Y.M."/>
            <person name="Simonyi S."/>
            <person name="Grun P."/>
            <person name="Shapiro-Ilan D."/>
            <person name="Pidot S.J."/>
            <person name="Stinear T.P."/>
            <person name="Ebersberger I."/>
            <person name="Bode H.B."/>
        </authorList>
    </citation>
    <scope>NUCLEOTIDE SEQUENCE [LARGE SCALE GENOMIC DNA]</scope>
    <source>
        <strain evidence="1 2">DSM 17903</strain>
    </source>
</reference>
<dbReference type="PANTHER" id="PTHR35802:SF1">
    <property type="entry name" value="PROTEASE SYNTHASE AND SPORULATION PROTEIN PAI 2"/>
    <property type="match status" value="1"/>
</dbReference>
<dbReference type="Gene3D" id="2.30.110.10">
    <property type="entry name" value="Electron Transport, Fmn-binding Protein, Chain A"/>
    <property type="match status" value="1"/>
</dbReference>
<dbReference type="SUPFAM" id="SSF50475">
    <property type="entry name" value="FMN-binding split barrel"/>
    <property type="match status" value="1"/>
</dbReference>
<accession>A0A2G0Q4V9</accession>
<evidence type="ECO:0000313" key="1">
    <source>
        <dbReference type="EMBL" id="PHM54257.1"/>
    </source>
</evidence>
<dbReference type="InterPro" id="IPR012349">
    <property type="entry name" value="Split_barrel_FMN-bd"/>
</dbReference>
<protein>
    <submittedName>
        <fullName evidence="1">Transcriptional regulator</fullName>
    </submittedName>
</protein>
<dbReference type="AlphaFoldDB" id="A0A2G0Q4V9"/>
<dbReference type="Proteomes" id="UP000225433">
    <property type="component" value="Unassembled WGS sequence"/>
</dbReference>
<comment type="caution">
    <text evidence="1">The sequence shown here is derived from an EMBL/GenBank/DDBJ whole genome shotgun (WGS) entry which is preliminary data.</text>
</comment>
<dbReference type="EMBL" id="NJAI01000005">
    <property type="protein sequence ID" value="PHM54257.1"/>
    <property type="molecule type" value="Genomic_DNA"/>
</dbReference>
<dbReference type="RefSeq" id="WP_198148750.1">
    <property type="nucleotide sequence ID" value="NZ_CP016176.1"/>
</dbReference>
<sequence>MEKQRVLVVFTGSHTYISPTWYESIHAVPTWNYTAVHCYGVTKILNDDEIKLALAALMNQYETDLIKNTELMPEEYLSKLRQAIVEFKVIIDEIQAKEKLDQHKSVDDQNGVFTALSENKRADDKELANYMKVHNIGTGK</sequence>
<evidence type="ECO:0000313" key="2">
    <source>
        <dbReference type="Proteomes" id="UP000225433"/>
    </source>
</evidence>
<proteinExistence type="predicted"/>
<name>A0A2G0Q4V9_XENHO</name>
<dbReference type="Pfam" id="PF04299">
    <property type="entry name" value="FMN_bind_2"/>
    <property type="match status" value="1"/>
</dbReference>
<gene>
    <name evidence="1" type="ORF">Xhom_03334</name>
</gene>
<organism evidence="1 2">
    <name type="scientific">Xenorhabdus hominickii</name>
    <dbReference type="NCBI Taxonomy" id="351679"/>
    <lineage>
        <taxon>Bacteria</taxon>
        <taxon>Pseudomonadati</taxon>
        <taxon>Pseudomonadota</taxon>
        <taxon>Gammaproteobacteria</taxon>
        <taxon>Enterobacterales</taxon>
        <taxon>Morganellaceae</taxon>
        <taxon>Xenorhabdus</taxon>
    </lineage>
</organism>